<gene>
    <name evidence="2" type="ORF">GWK47_028018</name>
</gene>
<accession>A0A8J5D5W5</accession>
<reference evidence="2" key="1">
    <citation type="submission" date="2020-07" db="EMBL/GenBank/DDBJ databases">
        <title>The High-quality genome of the commercially important snow crab, Chionoecetes opilio.</title>
        <authorList>
            <person name="Jeong J.-H."/>
            <person name="Ryu S."/>
        </authorList>
    </citation>
    <scope>NUCLEOTIDE SEQUENCE</scope>
    <source>
        <strain evidence="2">MADBK_172401_WGS</strain>
        <tissue evidence="2">Digestive gland</tissue>
    </source>
</reference>
<keyword evidence="1" id="KW-0732">Signal</keyword>
<feature type="signal peptide" evidence="1">
    <location>
        <begin position="1"/>
        <end position="20"/>
    </location>
</feature>
<dbReference type="Proteomes" id="UP000770661">
    <property type="component" value="Unassembled WGS sequence"/>
</dbReference>
<evidence type="ECO:0000313" key="3">
    <source>
        <dbReference type="Proteomes" id="UP000770661"/>
    </source>
</evidence>
<keyword evidence="3" id="KW-1185">Reference proteome</keyword>
<proteinExistence type="predicted"/>
<sequence length="126" mass="13771">MMRSLGVVAAVVLLAALCSGESGCKKDLHCELIMCGIPLCPPGYSLKMEECACCPGCVLNSGEDSSSIEQGLVRRRRQLRKSRVGTAQLKSKMHQHFAQGSSIPEKYRKIMDKRDMDSARQLSNGP</sequence>
<feature type="chain" id="PRO_5035320715" evidence="1">
    <location>
        <begin position="21"/>
        <end position="126"/>
    </location>
</feature>
<organism evidence="2 3">
    <name type="scientific">Chionoecetes opilio</name>
    <name type="common">Atlantic snow crab</name>
    <name type="synonym">Cancer opilio</name>
    <dbReference type="NCBI Taxonomy" id="41210"/>
    <lineage>
        <taxon>Eukaryota</taxon>
        <taxon>Metazoa</taxon>
        <taxon>Ecdysozoa</taxon>
        <taxon>Arthropoda</taxon>
        <taxon>Crustacea</taxon>
        <taxon>Multicrustacea</taxon>
        <taxon>Malacostraca</taxon>
        <taxon>Eumalacostraca</taxon>
        <taxon>Eucarida</taxon>
        <taxon>Decapoda</taxon>
        <taxon>Pleocyemata</taxon>
        <taxon>Brachyura</taxon>
        <taxon>Eubrachyura</taxon>
        <taxon>Majoidea</taxon>
        <taxon>Majidae</taxon>
        <taxon>Chionoecetes</taxon>
    </lineage>
</organism>
<dbReference type="EMBL" id="JACEEZ010000091">
    <property type="protein sequence ID" value="KAG0730547.1"/>
    <property type="molecule type" value="Genomic_DNA"/>
</dbReference>
<evidence type="ECO:0000256" key="1">
    <source>
        <dbReference type="SAM" id="SignalP"/>
    </source>
</evidence>
<comment type="caution">
    <text evidence="2">The sequence shown here is derived from an EMBL/GenBank/DDBJ whole genome shotgun (WGS) entry which is preliminary data.</text>
</comment>
<evidence type="ECO:0000313" key="2">
    <source>
        <dbReference type="EMBL" id="KAG0730547.1"/>
    </source>
</evidence>
<name>A0A8J5D5W5_CHIOP</name>
<protein>
    <submittedName>
        <fullName evidence="2">Uncharacterized protein</fullName>
    </submittedName>
</protein>
<dbReference type="AlphaFoldDB" id="A0A8J5D5W5"/>